<keyword evidence="5" id="KW-0378">Hydrolase</keyword>
<dbReference type="Proteomes" id="UP000054321">
    <property type="component" value="Unassembled WGS sequence"/>
</dbReference>
<dbReference type="FunCoup" id="A0A0C3GPG2">
    <property type="interactions" value="47"/>
</dbReference>
<evidence type="ECO:0000259" key="10">
    <source>
        <dbReference type="Pfam" id="PF10287"/>
    </source>
</evidence>
<feature type="domain" description="Cell wall protein YJL171C/Tos1 N-terminal" evidence="11">
    <location>
        <begin position="47"/>
        <end position="109"/>
    </location>
</feature>
<dbReference type="EC" id="3.2.1.39" evidence="3"/>
<evidence type="ECO:0000313" key="13">
    <source>
        <dbReference type="Proteomes" id="UP000054321"/>
    </source>
</evidence>
<feature type="region of interest" description="Disordered" evidence="8">
    <location>
        <begin position="221"/>
        <end position="291"/>
    </location>
</feature>
<evidence type="ECO:0000313" key="12">
    <source>
        <dbReference type="EMBL" id="KIM97930.1"/>
    </source>
</evidence>
<accession>A0A0C3GPG2</accession>
<feature type="signal peptide" evidence="9">
    <location>
        <begin position="1"/>
        <end position="25"/>
    </location>
</feature>
<dbReference type="GO" id="GO:0042973">
    <property type="term" value="F:glucan endo-1,3-beta-D-glucosidase activity"/>
    <property type="evidence" value="ECO:0007669"/>
    <property type="project" value="UniProtKB-EC"/>
</dbReference>
<keyword evidence="7" id="KW-0961">Cell wall biogenesis/degradation</keyword>
<name>A0A0C3GPG2_OIDMZ</name>
<dbReference type="Pfam" id="PF10290">
    <property type="entry name" value="YJL171C_Tos1_N"/>
    <property type="match status" value="1"/>
</dbReference>
<keyword evidence="6" id="KW-0326">Glycosidase</keyword>
<dbReference type="PANTHER" id="PTHR31737">
    <property type="entry name" value="PROTEIN TOS1"/>
    <property type="match status" value="1"/>
</dbReference>
<proteinExistence type="inferred from homology"/>
<dbReference type="GO" id="GO:0009277">
    <property type="term" value="C:fungal-type cell wall"/>
    <property type="evidence" value="ECO:0007669"/>
    <property type="project" value="TreeGrafter"/>
</dbReference>
<evidence type="ECO:0000256" key="3">
    <source>
        <dbReference type="ARBA" id="ARBA00012780"/>
    </source>
</evidence>
<evidence type="ECO:0000256" key="8">
    <source>
        <dbReference type="SAM" id="MobiDB-lite"/>
    </source>
</evidence>
<dbReference type="InterPro" id="IPR018807">
    <property type="entry name" value="YJL171C/Tos1_N"/>
</dbReference>
<dbReference type="PANTHER" id="PTHR31737:SF2">
    <property type="entry name" value="PROTEIN TOS1"/>
    <property type="match status" value="1"/>
</dbReference>
<evidence type="ECO:0000256" key="1">
    <source>
        <dbReference type="ARBA" id="ARBA00000382"/>
    </source>
</evidence>
<evidence type="ECO:0000256" key="4">
    <source>
        <dbReference type="ARBA" id="ARBA00022729"/>
    </source>
</evidence>
<feature type="compositionally biased region" description="Basic and acidic residues" evidence="8">
    <location>
        <begin position="226"/>
        <end position="235"/>
    </location>
</feature>
<feature type="region of interest" description="Disordered" evidence="8">
    <location>
        <begin position="172"/>
        <end position="191"/>
    </location>
</feature>
<dbReference type="GO" id="GO:0071555">
    <property type="term" value="P:cell wall organization"/>
    <property type="evidence" value="ECO:0007669"/>
    <property type="project" value="UniProtKB-KW"/>
</dbReference>
<sequence>MLSIQKVALIGLALTILCFTALVSAADFCHLGSFTIDGKVYCQPVRALQYANTTAAGTYRRIVSMNHDGSCTSAPKACSGPLAPLDEEGSYLYTFRGPMHIKQFAVYVPLFTSNPDQAPPPRRAPMHPTYVPSPGHIMEHLMGQIIPARVDGRDVLLFKDFLGIINTDETASASSSAASATSSPRASHSTSFEAKLAATTTTRGGIVGRVKYWFCNSRATGSGVSERSDGNDKAGARNRFGPPSASSSRSPASRSTSTEQLNAGRDLNSGSACDVPGQRPLLADTPPSPTPISSPYKRISYYSAFSETSDNLVFLGNHGSRVSGVFDNHFGSPLSHVSSDGTQGAVYPQILADTLIPSGSEVIVISGKECKRLDCRFIRPNSVSYRADFPFLHLMIPYIFAPLQMNKDKDWIGGFGIDGFGGADKIFLVEFSMPIHNSPVLNRDMPAIWFLNAQIPRTTQYGPVNCS</sequence>
<reference evidence="12 13" key="1">
    <citation type="submission" date="2014-04" db="EMBL/GenBank/DDBJ databases">
        <authorList>
            <consortium name="DOE Joint Genome Institute"/>
            <person name="Kuo A."/>
            <person name="Martino E."/>
            <person name="Perotto S."/>
            <person name="Kohler A."/>
            <person name="Nagy L.G."/>
            <person name="Floudas D."/>
            <person name="Copeland A."/>
            <person name="Barry K.W."/>
            <person name="Cichocki N."/>
            <person name="Veneault-Fourrey C."/>
            <person name="LaButti K."/>
            <person name="Lindquist E.A."/>
            <person name="Lipzen A."/>
            <person name="Lundell T."/>
            <person name="Morin E."/>
            <person name="Murat C."/>
            <person name="Sun H."/>
            <person name="Tunlid A."/>
            <person name="Henrissat B."/>
            <person name="Grigoriev I.V."/>
            <person name="Hibbett D.S."/>
            <person name="Martin F."/>
            <person name="Nordberg H.P."/>
            <person name="Cantor M.N."/>
            <person name="Hua S.X."/>
        </authorList>
    </citation>
    <scope>NUCLEOTIDE SEQUENCE [LARGE SCALE GENOMIC DNA]</scope>
    <source>
        <strain evidence="12 13">Zn</strain>
    </source>
</reference>
<evidence type="ECO:0000256" key="9">
    <source>
        <dbReference type="SAM" id="SignalP"/>
    </source>
</evidence>
<dbReference type="AlphaFoldDB" id="A0A0C3GPG2"/>
<dbReference type="EMBL" id="KN832881">
    <property type="protein sequence ID" value="KIM97930.1"/>
    <property type="molecule type" value="Genomic_DNA"/>
</dbReference>
<feature type="compositionally biased region" description="Low complexity" evidence="8">
    <location>
        <begin position="243"/>
        <end position="258"/>
    </location>
</feature>
<gene>
    <name evidence="12" type="ORF">OIDMADRAFT_57434</name>
</gene>
<comment type="similarity">
    <text evidence="2">Belongs to the PGA52 family.</text>
</comment>
<dbReference type="InterPro" id="IPR018805">
    <property type="entry name" value="YJL171C/Tos1_C"/>
</dbReference>
<keyword evidence="4 9" id="KW-0732">Signal</keyword>
<evidence type="ECO:0000256" key="7">
    <source>
        <dbReference type="ARBA" id="ARBA00023316"/>
    </source>
</evidence>
<keyword evidence="13" id="KW-1185">Reference proteome</keyword>
<evidence type="ECO:0000256" key="6">
    <source>
        <dbReference type="ARBA" id="ARBA00023295"/>
    </source>
</evidence>
<protein>
    <recommendedName>
        <fullName evidence="3">glucan endo-1,3-beta-D-glucosidase</fullName>
        <ecNumber evidence="3">3.2.1.39</ecNumber>
    </recommendedName>
</protein>
<comment type="catalytic activity">
    <reaction evidence="1">
        <text>Hydrolysis of (1-&gt;3)-beta-D-glucosidic linkages in (1-&gt;3)-beta-D-glucans.</text>
        <dbReference type="EC" id="3.2.1.39"/>
    </reaction>
</comment>
<dbReference type="HOGENOM" id="CLU_030276_0_0_1"/>
<dbReference type="OrthoDB" id="118256at2759"/>
<feature type="chain" id="PRO_5002164860" description="glucan endo-1,3-beta-D-glucosidase" evidence="9">
    <location>
        <begin position="26"/>
        <end position="467"/>
    </location>
</feature>
<evidence type="ECO:0000256" key="5">
    <source>
        <dbReference type="ARBA" id="ARBA00022801"/>
    </source>
</evidence>
<organism evidence="12 13">
    <name type="scientific">Oidiodendron maius (strain Zn)</name>
    <dbReference type="NCBI Taxonomy" id="913774"/>
    <lineage>
        <taxon>Eukaryota</taxon>
        <taxon>Fungi</taxon>
        <taxon>Dikarya</taxon>
        <taxon>Ascomycota</taxon>
        <taxon>Pezizomycotina</taxon>
        <taxon>Leotiomycetes</taxon>
        <taxon>Leotiomycetes incertae sedis</taxon>
        <taxon>Myxotrichaceae</taxon>
        <taxon>Oidiodendron</taxon>
    </lineage>
</organism>
<dbReference type="InParanoid" id="A0A0C3GPG2"/>
<reference evidence="13" key="2">
    <citation type="submission" date="2015-01" db="EMBL/GenBank/DDBJ databases">
        <title>Evolutionary Origins and Diversification of the Mycorrhizal Mutualists.</title>
        <authorList>
            <consortium name="DOE Joint Genome Institute"/>
            <consortium name="Mycorrhizal Genomics Consortium"/>
            <person name="Kohler A."/>
            <person name="Kuo A."/>
            <person name="Nagy L.G."/>
            <person name="Floudas D."/>
            <person name="Copeland A."/>
            <person name="Barry K.W."/>
            <person name="Cichocki N."/>
            <person name="Veneault-Fourrey C."/>
            <person name="LaButti K."/>
            <person name="Lindquist E.A."/>
            <person name="Lipzen A."/>
            <person name="Lundell T."/>
            <person name="Morin E."/>
            <person name="Murat C."/>
            <person name="Riley R."/>
            <person name="Ohm R."/>
            <person name="Sun H."/>
            <person name="Tunlid A."/>
            <person name="Henrissat B."/>
            <person name="Grigoriev I.V."/>
            <person name="Hibbett D.S."/>
            <person name="Martin F."/>
        </authorList>
    </citation>
    <scope>NUCLEOTIDE SEQUENCE [LARGE SCALE GENOMIC DNA]</scope>
    <source>
        <strain evidence="13">Zn</strain>
    </source>
</reference>
<feature type="domain" description="Cell wall protein YJL171C/Tos1 C-terminal" evidence="10">
    <location>
        <begin position="418"/>
        <end position="467"/>
    </location>
</feature>
<feature type="domain" description="Cell wall protein YJL171C/Tos1 C-terminal" evidence="10">
    <location>
        <begin position="296"/>
        <end position="386"/>
    </location>
</feature>
<evidence type="ECO:0000259" key="11">
    <source>
        <dbReference type="Pfam" id="PF10290"/>
    </source>
</evidence>
<dbReference type="Pfam" id="PF10287">
    <property type="entry name" value="YJL171C_Tos1_C"/>
    <property type="match status" value="2"/>
</dbReference>
<evidence type="ECO:0000256" key="2">
    <source>
        <dbReference type="ARBA" id="ARBA00006055"/>
    </source>
</evidence>
<dbReference type="STRING" id="913774.A0A0C3GPG2"/>